<accession>A0A0F8XZF3</accession>
<proteinExistence type="inferred from homology"/>
<feature type="domain" description="D-isomer specific 2-hydroxyacid dehydrogenase NAD-binding" evidence="3">
    <location>
        <begin position="106"/>
        <end position="234"/>
    </location>
</feature>
<dbReference type="GO" id="GO:0051287">
    <property type="term" value="F:NAD binding"/>
    <property type="evidence" value="ECO:0007669"/>
    <property type="project" value="InterPro"/>
</dbReference>
<dbReference type="EMBL" id="LAZR01056303">
    <property type="protein sequence ID" value="KKK74467.1"/>
    <property type="molecule type" value="Genomic_DNA"/>
</dbReference>
<feature type="non-terminal residue" evidence="4">
    <location>
        <position position="234"/>
    </location>
</feature>
<reference evidence="4" key="1">
    <citation type="journal article" date="2015" name="Nature">
        <title>Complex archaea that bridge the gap between prokaryotes and eukaryotes.</title>
        <authorList>
            <person name="Spang A."/>
            <person name="Saw J.H."/>
            <person name="Jorgensen S.L."/>
            <person name="Zaremba-Niedzwiedzka K."/>
            <person name="Martijn J."/>
            <person name="Lind A.E."/>
            <person name="van Eijk R."/>
            <person name="Schleper C."/>
            <person name="Guy L."/>
            <person name="Ettema T.J."/>
        </authorList>
    </citation>
    <scope>NUCLEOTIDE SEQUENCE</scope>
</reference>
<comment type="similarity">
    <text evidence="1">Belongs to the D-isomer specific 2-hydroxyacid dehydrogenase family.</text>
</comment>
<dbReference type="Pfam" id="PF02826">
    <property type="entry name" value="2-Hacid_dh_C"/>
    <property type="match status" value="1"/>
</dbReference>
<dbReference type="Gene3D" id="3.40.50.720">
    <property type="entry name" value="NAD(P)-binding Rossmann-like Domain"/>
    <property type="match status" value="2"/>
</dbReference>
<keyword evidence="2" id="KW-0520">NAD</keyword>
<evidence type="ECO:0000259" key="3">
    <source>
        <dbReference type="Pfam" id="PF02826"/>
    </source>
</evidence>
<dbReference type="SUPFAM" id="SSF52283">
    <property type="entry name" value="Formate/glycerate dehydrogenase catalytic domain-like"/>
    <property type="match status" value="1"/>
</dbReference>
<dbReference type="PANTHER" id="PTHR43026:SF1">
    <property type="entry name" value="2-HYDROXYACID DEHYDROGENASE HOMOLOG 1-RELATED"/>
    <property type="match status" value="1"/>
</dbReference>
<evidence type="ECO:0000256" key="2">
    <source>
        <dbReference type="ARBA" id="ARBA00023027"/>
    </source>
</evidence>
<sequence length="234" mass="26834">MEITFFECKDYEKKKYCAELKGHTINCISSILNAQTLKDYRDSEVVSVFIRSKLDKDNLAQFEKLSLIVTRSTGFDHIDLEECRKRKIVVTNVPFYGENTVAEHAFALILSLSRNIHKSYIRTLRDDFTIEDLQGFDLKGKTLGVIGTGHIGSHVIKMAKGFGMKVLAYDKYPDTFQADILHYQYVSLEELLRESDIVTIHTALTPETHHFINEKRLRQMKKGAILINTARGDI</sequence>
<organism evidence="4">
    <name type="scientific">marine sediment metagenome</name>
    <dbReference type="NCBI Taxonomy" id="412755"/>
    <lineage>
        <taxon>unclassified sequences</taxon>
        <taxon>metagenomes</taxon>
        <taxon>ecological metagenomes</taxon>
    </lineage>
</organism>
<dbReference type="InterPro" id="IPR036291">
    <property type="entry name" value="NAD(P)-bd_dom_sf"/>
</dbReference>
<gene>
    <name evidence="4" type="ORF">LCGC14_2883470</name>
</gene>
<dbReference type="SUPFAM" id="SSF51735">
    <property type="entry name" value="NAD(P)-binding Rossmann-fold domains"/>
    <property type="match status" value="1"/>
</dbReference>
<evidence type="ECO:0000256" key="1">
    <source>
        <dbReference type="ARBA" id="ARBA00005854"/>
    </source>
</evidence>
<evidence type="ECO:0000313" key="4">
    <source>
        <dbReference type="EMBL" id="KKK74467.1"/>
    </source>
</evidence>
<dbReference type="InterPro" id="IPR058205">
    <property type="entry name" value="D-LDH-like"/>
</dbReference>
<dbReference type="AlphaFoldDB" id="A0A0F8XZF3"/>
<protein>
    <recommendedName>
        <fullName evidence="3">D-isomer specific 2-hydroxyacid dehydrogenase NAD-binding domain-containing protein</fullName>
    </recommendedName>
</protein>
<dbReference type="InterPro" id="IPR006140">
    <property type="entry name" value="D-isomer_DH_NAD-bd"/>
</dbReference>
<comment type="caution">
    <text evidence="4">The sequence shown here is derived from an EMBL/GenBank/DDBJ whole genome shotgun (WGS) entry which is preliminary data.</text>
</comment>
<dbReference type="GO" id="GO:0008720">
    <property type="term" value="F:D-lactate dehydrogenase (NAD+) activity"/>
    <property type="evidence" value="ECO:0007669"/>
    <property type="project" value="TreeGrafter"/>
</dbReference>
<name>A0A0F8XZF3_9ZZZZ</name>
<dbReference type="PROSITE" id="PS00065">
    <property type="entry name" value="D_2_HYDROXYACID_DH_1"/>
    <property type="match status" value="1"/>
</dbReference>
<dbReference type="PANTHER" id="PTHR43026">
    <property type="entry name" value="2-HYDROXYACID DEHYDROGENASE HOMOLOG 1-RELATED"/>
    <property type="match status" value="1"/>
</dbReference>
<dbReference type="InterPro" id="IPR029752">
    <property type="entry name" value="D-isomer_DH_CS1"/>
</dbReference>